<dbReference type="EMBL" id="WMZU01000005">
    <property type="protein sequence ID" value="MTS26620.1"/>
    <property type="molecule type" value="Genomic_DNA"/>
</dbReference>
<organism evidence="4 6">
    <name type="scientific">Ruthenibacterium lactatiformans</name>
    <dbReference type="NCBI Taxonomy" id="1550024"/>
    <lineage>
        <taxon>Bacteria</taxon>
        <taxon>Bacillati</taxon>
        <taxon>Bacillota</taxon>
        <taxon>Clostridia</taxon>
        <taxon>Eubacteriales</taxon>
        <taxon>Oscillospiraceae</taxon>
        <taxon>Ruthenibacterium</taxon>
    </lineage>
</organism>
<dbReference type="GO" id="GO:0016787">
    <property type="term" value="F:hydrolase activity"/>
    <property type="evidence" value="ECO:0007669"/>
    <property type="project" value="UniProtKB-KW"/>
</dbReference>
<name>A0A6I2U591_9FIRM</name>
<dbReference type="SUPFAM" id="SSF53474">
    <property type="entry name" value="alpha/beta-Hydrolases"/>
    <property type="match status" value="1"/>
</dbReference>
<evidence type="ECO:0000256" key="1">
    <source>
        <dbReference type="ARBA" id="ARBA00022729"/>
    </source>
</evidence>
<keyword evidence="2" id="KW-0378">Hydrolase</keyword>
<evidence type="ECO:0000313" key="5">
    <source>
        <dbReference type="EMBL" id="MTS26620.1"/>
    </source>
</evidence>
<evidence type="ECO:0000313" key="6">
    <source>
        <dbReference type="Proteomes" id="UP000431913"/>
    </source>
</evidence>
<reference evidence="5 7" key="1">
    <citation type="journal article" date="2019" name="Nat. Med.">
        <title>A library of human gut bacterial isolates paired with longitudinal multiomics data enables mechanistic microbiome research.</title>
        <authorList>
            <person name="Poyet M."/>
            <person name="Groussin M."/>
            <person name="Gibbons S.M."/>
            <person name="Avila-Pacheco J."/>
            <person name="Jiang X."/>
            <person name="Kearney S.M."/>
            <person name="Perrotta A.R."/>
            <person name="Berdy B."/>
            <person name="Zhao S."/>
            <person name="Lieberman T.D."/>
            <person name="Swanson P.K."/>
            <person name="Smith M."/>
            <person name="Roesemann S."/>
            <person name="Alexander J.E."/>
            <person name="Rich S.A."/>
            <person name="Livny J."/>
            <person name="Vlamakis H."/>
            <person name="Clish C."/>
            <person name="Bullock K."/>
            <person name="Deik A."/>
            <person name="Scott J."/>
            <person name="Pierce K.A."/>
            <person name="Xavier R.J."/>
            <person name="Alm E.J."/>
        </authorList>
    </citation>
    <scope>NUCLEOTIDE SEQUENCE [LARGE SCALE GENOMIC DNA]</scope>
    <source>
        <strain evidence="5 7">BIOML-A4</strain>
    </source>
</reference>
<dbReference type="InterPro" id="IPR029058">
    <property type="entry name" value="AB_hydrolase_fold"/>
</dbReference>
<accession>A0A6I2U591</accession>
<dbReference type="AlphaFoldDB" id="A0A6I2U591"/>
<feature type="region of interest" description="Disordered" evidence="3">
    <location>
        <begin position="1"/>
        <end position="21"/>
    </location>
</feature>
<keyword evidence="1" id="KW-0732">Signal</keyword>
<evidence type="ECO:0000256" key="2">
    <source>
        <dbReference type="ARBA" id="ARBA00022801"/>
    </source>
</evidence>
<dbReference type="PANTHER" id="PTHR43037:SF5">
    <property type="entry name" value="FERULOYL ESTERASE"/>
    <property type="match status" value="1"/>
</dbReference>
<evidence type="ECO:0000313" key="7">
    <source>
        <dbReference type="Proteomes" id="UP000472755"/>
    </source>
</evidence>
<comment type="caution">
    <text evidence="4">The sequence shown here is derived from an EMBL/GenBank/DDBJ whole genome shotgun (WGS) entry which is preliminary data.</text>
</comment>
<evidence type="ECO:0000256" key="3">
    <source>
        <dbReference type="SAM" id="MobiDB-lite"/>
    </source>
</evidence>
<dbReference type="PANTHER" id="PTHR43037">
    <property type="entry name" value="UNNAMED PRODUCT-RELATED"/>
    <property type="match status" value="1"/>
</dbReference>
<proteinExistence type="predicted"/>
<evidence type="ECO:0000313" key="4">
    <source>
        <dbReference type="EMBL" id="MST92897.1"/>
    </source>
</evidence>
<dbReference type="RefSeq" id="WP_154523437.1">
    <property type="nucleotide sequence ID" value="NZ_JBKVGE010000007.1"/>
</dbReference>
<sequence>MSKKVFIRPGTPDDDNRDYLPERIKGSDIVVNENGNNSQPYPERLREYRAVLDEDGRIVNDPNAGIAGVWYEYVPESFDPAKKTPLVVSLHGGLMTGWGQCIYSSWSILAEREGFLCVFPNGHTNRFWQMQMFPTRDGTKPPPLAGLEIPDPAPTIEENTDCNFLLRLIRHMEEKYPVDRGRIYMQGMSNGSGMTQQFSRRYGYLLAGAACSAGSCRLRPYLDKDTRALLNQGGPLAVWESHPENNGYGNADREAEARTVRESRYYWMRVNGCGPMPKIRIEGEANMAFYMDGKAPYVFNDIKLRDHGQALDEAFFYWDYLFAGTRRAEDGTLLQEKTPLSTEGDAFAAAFVPGLKTVWWKNEVTQLSAAPVRWQKLKYHGLNGGELVRGEYTCVPVRFLAEMAGGTLCVSEDTLSAVVTLPDGCALQFARGSIGCMIDGRMRAMYCEALHREGELLISVEWFARAVMGWTATECGGVAYVTDHFAELSAFMADLIRDLLTDRAFPENFIDEALQDRATAL</sequence>
<dbReference type="InterPro" id="IPR050955">
    <property type="entry name" value="Plant_Biomass_Hydrol_Est"/>
</dbReference>
<protein>
    <recommendedName>
        <fullName evidence="8">Poly(3-hydroxybutyrate) depolymerase</fullName>
    </recommendedName>
</protein>
<reference evidence="4 6" key="2">
    <citation type="submission" date="2019-08" db="EMBL/GenBank/DDBJ databases">
        <title>In-depth cultivation of the pig gut microbiome towards novel bacterial diversity and tailored functional studies.</title>
        <authorList>
            <person name="Wylensek D."/>
            <person name="Hitch T.C.A."/>
            <person name="Clavel T."/>
        </authorList>
    </citation>
    <scope>NUCLEOTIDE SEQUENCE [LARGE SCALE GENOMIC DNA]</scope>
    <source>
        <strain evidence="4 6">WCA3-601-WT-6J</strain>
    </source>
</reference>
<dbReference type="Gene3D" id="3.40.50.1820">
    <property type="entry name" value="alpha/beta hydrolase"/>
    <property type="match status" value="1"/>
</dbReference>
<gene>
    <name evidence="4" type="ORF">FYJ76_13320</name>
    <name evidence="5" type="ORF">GMD59_04880</name>
</gene>
<dbReference type="Proteomes" id="UP000431913">
    <property type="component" value="Unassembled WGS sequence"/>
</dbReference>
<dbReference type="EMBL" id="VUNJ01000016">
    <property type="protein sequence ID" value="MST92897.1"/>
    <property type="molecule type" value="Genomic_DNA"/>
</dbReference>
<dbReference type="Proteomes" id="UP000472755">
    <property type="component" value="Unassembled WGS sequence"/>
</dbReference>
<evidence type="ECO:0008006" key="8">
    <source>
        <dbReference type="Google" id="ProtNLM"/>
    </source>
</evidence>